<comment type="caution">
    <text evidence="2">The sequence shown here is derived from an EMBL/GenBank/DDBJ whole genome shotgun (WGS) entry which is preliminary data.</text>
</comment>
<feature type="region of interest" description="Disordered" evidence="1">
    <location>
        <begin position="433"/>
        <end position="462"/>
    </location>
</feature>
<feature type="region of interest" description="Disordered" evidence="1">
    <location>
        <begin position="385"/>
        <end position="412"/>
    </location>
</feature>
<sequence>MNLEGAVAPRRVRRGSMLGLPVHRVHSDVESAPMSVPAMEQPSTEPTLLTPESPVEEAHEAQLVDALLVLNDPVESSRMPTPSTARSCKPNTAYARAKQRDRLNDYIKMSRHMVHKVKSGQSLERTIARQQNEMQSAKHKTSVALANACVSSVSDTSKHGPRCVELNMPVQFQSPHGTALGIDGDELILRHSDGHKKAHFRLRPGPWAKLTPEGGLPSEPVAIETAVGGLFLCSVPGPRLAVHVRPAPWRQDAQVTAEMFHHFKWHVRSVGKRKAAADGALVQLTQTHRFRRAGNAGVLYCLGHDLRLHADSGDLWSWRLKLPARGGRSSARAQSAPVIYPLSRPENRYRAWAATNETAIRQLRDAAAAHTLFDAHMTGEFQRLVLDNNPPPATDTDSGLGWSPEEPPDAPVDLNDAERLKLLQVHNPTVYGRLAPRVPPTTAAPRTTSYLRRPRRAGRRAP</sequence>
<feature type="compositionally biased region" description="Basic residues" evidence="1">
    <location>
        <begin position="452"/>
        <end position="462"/>
    </location>
</feature>
<evidence type="ECO:0000313" key="3">
    <source>
        <dbReference type="Proteomes" id="UP000243579"/>
    </source>
</evidence>
<accession>A0A1V9Y639</accession>
<dbReference type="Proteomes" id="UP000243579">
    <property type="component" value="Unassembled WGS sequence"/>
</dbReference>
<organism evidence="2 3">
    <name type="scientific">Achlya hypogyna</name>
    <name type="common">Oomycete</name>
    <name type="synonym">Protoachlya hypogyna</name>
    <dbReference type="NCBI Taxonomy" id="1202772"/>
    <lineage>
        <taxon>Eukaryota</taxon>
        <taxon>Sar</taxon>
        <taxon>Stramenopiles</taxon>
        <taxon>Oomycota</taxon>
        <taxon>Saprolegniomycetes</taxon>
        <taxon>Saprolegniales</taxon>
        <taxon>Achlyaceae</taxon>
        <taxon>Achlya</taxon>
    </lineage>
</organism>
<dbReference type="EMBL" id="JNBR01002830">
    <property type="protein sequence ID" value="OQR81183.1"/>
    <property type="molecule type" value="Genomic_DNA"/>
</dbReference>
<evidence type="ECO:0000256" key="1">
    <source>
        <dbReference type="SAM" id="MobiDB-lite"/>
    </source>
</evidence>
<feature type="compositionally biased region" description="Low complexity" evidence="1">
    <location>
        <begin position="433"/>
        <end position="448"/>
    </location>
</feature>
<gene>
    <name evidence="2" type="ORF">ACHHYP_16688</name>
</gene>
<dbReference type="OrthoDB" id="10605042at2759"/>
<dbReference type="AlphaFoldDB" id="A0A1V9Y639"/>
<proteinExistence type="predicted"/>
<name>A0A1V9Y639_ACHHY</name>
<evidence type="ECO:0000313" key="2">
    <source>
        <dbReference type="EMBL" id="OQR81183.1"/>
    </source>
</evidence>
<keyword evidence="3" id="KW-1185">Reference proteome</keyword>
<reference evidence="2 3" key="1">
    <citation type="journal article" date="2014" name="Genome Biol. Evol.">
        <title>The secreted proteins of Achlya hypogyna and Thraustotheca clavata identify the ancestral oomycete secretome and reveal gene acquisitions by horizontal gene transfer.</title>
        <authorList>
            <person name="Misner I."/>
            <person name="Blouin N."/>
            <person name="Leonard G."/>
            <person name="Richards T.A."/>
            <person name="Lane C.E."/>
        </authorList>
    </citation>
    <scope>NUCLEOTIDE SEQUENCE [LARGE SCALE GENOMIC DNA]</scope>
    <source>
        <strain evidence="2 3">ATCC 48635</strain>
    </source>
</reference>
<protein>
    <submittedName>
        <fullName evidence="2">Uncharacterized protein</fullName>
    </submittedName>
</protein>